<evidence type="ECO:0000313" key="1">
    <source>
        <dbReference type="Proteomes" id="UP000095284"/>
    </source>
</evidence>
<dbReference type="Proteomes" id="UP000095284">
    <property type="component" value="Unplaced"/>
</dbReference>
<accession>A0A1I7RMZ3</accession>
<dbReference type="AlphaFoldDB" id="A0A1I7RMZ3"/>
<dbReference type="WBParaSite" id="BXY_0207900.1">
    <property type="protein sequence ID" value="BXY_0207900.1"/>
    <property type="gene ID" value="BXY_0207900"/>
</dbReference>
<name>A0A1I7RMZ3_BURXY</name>
<reference evidence="2" key="1">
    <citation type="submission" date="2016-11" db="UniProtKB">
        <authorList>
            <consortium name="WormBaseParasite"/>
        </authorList>
    </citation>
    <scope>IDENTIFICATION</scope>
</reference>
<proteinExistence type="predicted"/>
<dbReference type="PANTHER" id="PTHR10974">
    <property type="entry name" value="FI08016P-RELATED"/>
    <property type="match status" value="1"/>
</dbReference>
<dbReference type="Pfam" id="PF02995">
    <property type="entry name" value="DUF229"/>
    <property type="match status" value="2"/>
</dbReference>
<dbReference type="InterPro" id="IPR017850">
    <property type="entry name" value="Alkaline_phosphatase_core_sf"/>
</dbReference>
<dbReference type="InterPro" id="IPR004245">
    <property type="entry name" value="DUF229"/>
</dbReference>
<dbReference type="SUPFAM" id="SSF53649">
    <property type="entry name" value="Alkaline phosphatase-like"/>
    <property type="match status" value="1"/>
</dbReference>
<dbReference type="PANTHER" id="PTHR10974:SF1">
    <property type="entry name" value="FI08016P-RELATED"/>
    <property type="match status" value="1"/>
</dbReference>
<protein>
    <submittedName>
        <fullName evidence="2">VWFA domain-containing protein</fullName>
    </submittedName>
</protein>
<dbReference type="GO" id="GO:0005615">
    <property type="term" value="C:extracellular space"/>
    <property type="evidence" value="ECO:0007669"/>
    <property type="project" value="TreeGrafter"/>
</dbReference>
<dbReference type="Gene3D" id="3.40.720.10">
    <property type="entry name" value="Alkaline Phosphatase, subunit A"/>
    <property type="match status" value="1"/>
</dbReference>
<evidence type="ECO:0000313" key="2">
    <source>
        <dbReference type="WBParaSite" id="BXY_0207900.1"/>
    </source>
</evidence>
<organism evidence="1 2">
    <name type="scientific">Bursaphelenchus xylophilus</name>
    <name type="common">Pinewood nematode worm</name>
    <name type="synonym">Aphelenchoides xylophilus</name>
    <dbReference type="NCBI Taxonomy" id="6326"/>
    <lineage>
        <taxon>Eukaryota</taxon>
        <taxon>Metazoa</taxon>
        <taxon>Ecdysozoa</taxon>
        <taxon>Nematoda</taxon>
        <taxon>Chromadorea</taxon>
        <taxon>Rhabditida</taxon>
        <taxon>Tylenchina</taxon>
        <taxon>Tylenchomorpha</taxon>
        <taxon>Aphelenchoidea</taxon>
        <taxon>Aphelenchoididae</taxon>
        <taxon>Bursaphelenchus</taxon>
    </lineage>
</organism>
<sequence>MSEVCSEECLEITLGYDYNYTHILENQCVLPVITAAEPDILPFLKTSNSSIFECPLYSSPMIVQHPEEGAAQFVHPSQRNLGYYRCSVDYLNGTEDTLATFDDEIDIDSPVYTVKCTDKDGKTIYHDVYSNLKPFKTPLRYSTANSQGVEKPSVLMILIDGITGNSFQREMTITKEFLERRNAAFMKGFNRHSVHSSKNIFAMLTGKVFEPAKNDLNTTMPDLMQLSKSRLQNSSTAGWIFESARNAGYITHFNDDSDFLKKFDGMNSEVELPVDVSLRFATYFKDRSTFSVNLISASTQFFGVLSEIDEHLSNTLVNLDLNGVLDNTIIILSSTQVATFGPIPHTITGNLENRFPPLAISLPKGFVEKSPEKYGNLKRNENRLTTYFDVYETLRDIMGSERETFGMSLFREISGIRTCGDTYTTDEHCGCMEKIQTDQVFELEDEVKFVKDNRTSNCVVRLPE</sequence>